<accession>A0A0C1QRH8</accession>
<dbReference type="AlphaFoldDB" id="A0A0C1QRH8"/>
<dbReference type="EMBL" id="JWIC01000005">
    <property type="protein sequence ID" value="KID57602.1"/>
    <property type="molecule type" value="Genomic_DNA"/>
</dbReference>
<proteinExistence type="predicted"/>
<name>A0A0C1QRH8_9GAMM</name>
<evidence type="ECO:0000313" key="2">
    <source>
        <dbReference type="Proteomes" id="UP000031327"/>
    </source>
</evidence>
<dbReference type="Proteomes" id="UP000031327">
    <property type="component" value="Unassembled WGS sequence"/>
</dbReference>
<sequence length="136" mass="15559">MNILFYLISSSEKLWGGGIQDIMKNEVISLLSGFSVDKSKGVLEPTRVYSAGRKLKLSTKSTFYFIKNIPDLIENDNFIKAIVNYFITHNKPLYFIEHKVISFEDGAQVSIELTEDKITKLKDKIDQTLNCITFKN</sequence>
<evidence type="ECO:0000313" key="1">
    <source>
        <dbReference type="EMBL" id="KID57602.1"/>
    </source>
</evidence>
<organism evidence="1 2">
    <name type="scientific">Pseudoalteromonas luteoviolacea</name>
    <dbReference type="NCBI Taxonomy" id="43657"/>
    <lineage>
        <taxon>Bacteria</taxon>
        <taxon>Pseudomonadati</taxon>
        <taxon>Pseudomonadota</taxon>
        <taxon>Gammaproteobacteria</taxon>
        <taxon>Alteromonadales</taxon>
        <taxon>Pseudoalteromonadaceae</taxon>
        <taxon>Pseudoalteromonas</taxon>
    </lineage>
</organism>
<comment type="caution">
    <text evidence="1">The sequence shown here is derived from an EMBL/GenBank/DDBJ whole genome shotgun (WGS) entry which is preliminary data.</text>
</comment>
<protein>
    <submittedName>
        <fullName evidence="1">Uncharacterized protein</fullName>
    </submittedName>
</protein>
<reference evidence="1 2" key="1">
    <citation type="submission" date="2014-12" db="EMBL/GenBank/DDBJ databases">
        <title>Draft Genome Sequence of Pseudoalteromonas luteoviolacea HI1.</title>
        <authorList>
            <person name="Asahina A.Y."/>
            <person name="Hadfield M.G."/>
        </authorList>
    </citation>
    <scope>NUCLEOTIDE SEQUENCE [LARGE SCALE GENOMIC DNA]</scope>
    <source>
        <strain evidence="1 2">HI1</strain>
    </source>
</reference>
<dbReference type="RefSeq" id="WP_039609372.1">
    <property type="nucleotide sequence ID" value="NZ_JWIC01000005.1"/>
</dbReference>
<gene>
    <name evidence="1" type="ORF">JF50_10520</name>
</gene>